<reference evidence="5 6" key="2">
    <citation type="submission" date="2017-10" db="EMBL/GenBank/DDBJ databases">
        <title>Extensive intraspecific genome diversity in a model arbuscular mycorrhizal fungus.</title>
        <authorList>
            <person name="Chen E.C.H."/>
            <person name="Morin E."/>
            <person name="Baudet D."/>
            <person name="Noel J."/>
            <person name="Ndikumana S."/>
            <person name="Charron P."/>
            <person name="St-Onge C."/>
            <person name="Giorgi J."/>
            <person name="Grigoriev I.V."/>
            <person name="Roux C."/>
            <person name="Martin F.M."/>
            <person name="Corradi N."/>
        </authorList>
    </citation>
    <scope>NUCLEOTIDE SEQUENCE [LARGE SCALE GENOMIC DNA]</scope>
    <source>
        <strain evidence="5 6">C2</strain>
    </source>
</reference>
<dbReference type="EMBL" id="LLXL01000985">
    <property type="protein sequence ID" value="PKK67265.1"/>
    <property type="molecule type" value="Genomic_DNA"/>
</dbReference>
<dbReference type="InterPro" id="IPR030381">
    <property type="entry name" value="G_DYNAMIN_dom"/>
</dbReference>
<dbReference type="CDD" id="cd08771">
    <property type="entry name" value="DLP_1"/>
    <property type="match status" value="1"/>
</dbReference>
<dbReference type="PRINTS" id="PR00195">
    <property type="entry name" value="DYNAMIN"/>
</dbReference>
<proteinExistence type="predicted"/>
<organism evidence="5 6">
    <name type="scientific">Rhizophagus irregularis</name>
    <dbReference type="NCBI Taxonomy" id="588596"/>
    <lineage>
        <taxon>Eukaryota</taxon>
        <taxon>Fungi</taxon>
        <taxon>Fungi incertae sedis</taxon>
        <taxon>Mucoromycota</taxon>
        <taxon>Glomeromycotina</taxon>
        <taxon>Glomeromycetes</taxon>
        <taxon>Glomerales</taxon>
        <taxon>Glomeraceae</taxon>
        <taxon>Rhizophagus</taxon>
    </lineage>
</organism>
<evidence type="ECO:0000313" key="5">
    <source>
        <dbReference type="EMBL" id="PKK67265.1"/>
    </source>
</evidence>
<gene>
    <name evidence="5" type="ORF">RhiirC2_752015</name>
</gene>
<dbReference type="InterPro" id="IPR000375">
    <property type="entry name" value="Dynamin_stalk"/>
</dbReference>
<dbReference type="Proteomes" id="UP000233469">
    <property type="component" value="Unassembled WGS sequence"/>
</dbReference>
<comment type="caution">
    <text evidence="5">The sequence shown here is derived from an EMBL/GenBank/DDBJ whole genome shotgun (WGS) entry which is preliminary data.</text>
</comment>
<dbReference type="GO" id="GO:0005525">
    <property type="term" value="F:GTP binding"/>
    <property type="evidence" value="ECO:0007669"/>
    <property type="project" value="InterPro"/>
</dbReference>
<dbReference type="VEuPathDB" id="FungiDB:RhiirA1_30665"/>
<dbReference type="GO" id="GO:0003924">
    <property type="term" value="F:GTPase activity"/>
    <property type="evidence" value="ECO:0007669"/>
    <property type="project" value="InterPro"/>
</dbReference>
<dbReference type="PROSITE" id="PS51388">
    <property type="entry name" value="GED"/>
    <property type="match status" value="1"/>
</dbReference>
<dbReference type="GO" id="GO:0016020">
    <property type="term" value="C:membrane"/>
    <property type="evidence" value="ECO:0007669"/>
    <property type="project" value="TreeGrafter"/>
</dbReference>
<dbReference type="Pfam" id="PF00350">
    <property type="entry name" value="Dynamin_N"/>
    <property type="match status" value="1"/>
</dbReference>
<name>A0A2N1N042_9GLOM</name>
<dbReference type="PROSITE" id="PS51718">
    <property type="entry name" value="G_DYNAMIN_2"/>
    <property type="match status" value="1"/>
</dbReference>
<keyword evidence="2" id="KW-0342">GTP-binding</keyword>
<feature type="domain" description="GED" evidence="3">
    <location>
        <begin position="547"/>
        <end position="640"/>
    </location>
</feature>
<dbReference type="GO" id="GO:0000266">
    <property type="term" value="P:mitochondrial fission"/>
    <property type="evidence" value="ECO:0007669"/>
    <property type="project" value="TreeGrafter"/>
</dbReference>
<dbReference type="SUPFAM" id="SSF52540">
    <property type="entry name" value="P-loop containing nucleoside triphosphate hydrolases"/>
    <property type="match status" value="1"/>
</dbReference>
<sequence length="640" mass="73851">MSDFLPLTIGDSSYAKNAVKYIEILNKLRRMGAQSAVDLPTVVFCGNQSAGKSSLLEAISGIQLPRSDGTCTRCVMEIRLIKSSSEWSCQVSLRKEYDNFDEKLIRPEETKFGRIITHPNEVEIVARRAQKALLNPNCKPEDYFEWDFESLSYEEDADKNALKFTKNVVCLEIKGPNVPNLSLIDLPGIIRHVEKVEDENFIRLIEELVENYISKEKSIIVATISCKDEIDNQAIITLAKKADKQGLRTLGVLTKPDTIEEGTHDTWMKIMRGDAHRLALGYYVVRNPKPKELKEGITFKEARKNEKNFFDNEEPWRSFYIRDRLGVDHLQKKLSDLLIDAIKRTLPSIKKEIEDKLEKIREELEQVPEQLGENPRLELFRMIKKCANSIRDLISCSNDHTDLWQEINEELGNFKHNLCSTRPIFEIGDERFDTLREFLNPTNEDVIITENNDELHIVKEIDVSDSVNKARGRLLPGFIPYSSVVSLIKKHQKKWKSPAFDCLHEINEIMTKHVNESADKIFSRFPALVGRIKSMLSRRVINGNQDTFEIMASAMSYFKIAFKRYADMISMTIIHAFIDNFAKDIEEKFLDACEPMEGEEDFEITELIKEDENISKRRDNLLETEKHLRSMLISLVRFGC</sequence>
<dbReference type="GO" id="GO:0048312">
    <property type="term" value="P:intracellular distribution of mitochondria"/>
    <property type="evidence" value="ECO:0007669"/>
    <property type="project" value="TreeGrafter"/>
</dbReference>
<dbReference type="InterPro" id="IPR020850">
    <property type="entry name" value="GED_dom"/>
</dbReference>
<dbReference type="InterPro" id="IPR022812">
    <property type="entry name" value="Dynamin"/>
</dbReference>
<dbReference type="Gene3D" id="3.40.50.300">
    <property type="entry name" value="P-loop containing nucleotide triphosphate hydrolases"/>
    <property type="match status" value="1"/>
</dbReference>
<dbReference type="PANTHER" id="PTHR11566:SF21">
    <property type="entry name" value="DYNAMIN RELATED PROTEIN 1, ISOFORM A"/>
    <property type="match status" value="1"/>
</dbReference>
<evidence type="ECO:0000313" key="6">
    <source>
        <dbReference type="Proteomes" id="UP000233469"/>
    </source>
</evidence>
<dbReference type="InterPro" id="IPR027417">
    <property type="entry name" value="P-loop_NTPase"/>
</dbReference>
<dbReference type="AlphaFoldDB" id="A0A2N1N042"/>
<dbReference type="VEuPathDB" id="FungiDB:RhiirFUN_008789"/>
<dbReference type="GO" id="GO:0006897">
    <property type="term" value="P:endocytosis"/>
    <property type="evidence" value="ECO:0007669"/>
    <property type="project" value="TreeGrafter"/>
</dbReference>
<reference evidence="5 6" key="1">
    <citation type="submission" date="2016-04" db="EMBL/GenBank/DDBJ databases">
        <title>Genome analyses suggest a sexual origin of heterokaryosis in a supposedly ancient asexual fungus.</title>
        <authorList>
            <person name="Ropars J."/>
            <person name="Sedzielewska K."/>
            <person name="Noel J."/>
            <person name="Charron P."/>
            <person name="Farinelli L."/>
            <person name="Marton T."/>
            <person name="Kruger M."/>
            <person name="Pelin A."/>
            <person name="Brachmann A."/>
            <person name="Corradi N."/>
        </authorList>
    </citation>
    <scope>NUCLEOTIDE SEQUENCE [LARGE SCALE GENOMIC DNA]</scope>
    <source>
        <strain evidence="5 6">C2</strain>
    </source>
</reference>
<evidence type="ECO:0000256" key="1">
    <source>
        <dbReference type="ARBA" id="ARBA00022741"/>
    </source>
</evidence>
<accession>A0A2N1N042</accession>
<dbReference type="InterPro" id="IPR001401">
    <property type="entry name" value="Dynamin_GTPase"/>
</dbReference>
<dbReference type="InterPro" id="IPR045063">
    <property type="entry name" value="Dynamin_N"/>
</dbReference>
<keyword evidence="1" id="KW-0547">Nucleotide-binding</keyword>
<dbReference type="GO" id="GO:0005874">
    <property type="term" value="C:microtubule"/>
    <property type="evidence" value="ECO:0007669"/>
    <property type="project" value="TreeGrafter"/>
</dbReference>
<dbReference type="SMART" id="SM00053">
    <property type="entry name" value="DYNc"/>
    <property type="match status" value="1"/>
</dbReference>
<evidence type="ECO:0008006" key="7">
    <source>
        <dbReference type="Google" id="ProtNLM"/>
    </source>
</evidence>
<dbReference type="Gene3D" id="1.20.120.1240">
    <property type="entry name" value="Dynamin, middle domain"/>
    <property type="match status" value="2"/>
</dbReference>
<evidence type="ECO:0000259" key="3">
    <source>
        <dbReference type="PROSITE" id="PS51388"/>
    </source>
</evidence>
<feature type="domain" description="Dynamin-type G" evidence="4">
    <location>
        <begin position="36"/>
        <end position="347"/>
    </location>
</feature>
<dbReference type="PANTHER" id="PTHR11566">
    <property type="entry name" value="DYNAMIN"/>
    <property type="match status" value="1"/>
</dbReference>
<dbReference type="GO" id="GO:0005739">
    <property type="term" value="C:mitochondrion"/>
    <property type="evidence" value="ECO:0007669"/>
    <property type="project" value="TreeGrafter"/>
</dbReference>
<dbReference type="Pfam" id="PF01031">
    <property type="entry name" value="Dynamin_M"/>
    <property type="match status" value="1"/>
</dbReference>
<dbReference type="GO" id="GO:0008017">
    <property type="term" value="F:microtubule binding"/>
    <property type="evidence" value="ECO:0007669"/>
    <property type="project" value="TreeGrafter"/>
</dbReference>
<evidence type="ECO:0000259" key="4">
    <source>
        <dbReference type="PROSITE" id="PS51718"/>
    </source>
</evidence>
<dbReference type="GO" id="GO:0016559">
    <property type="term" value="P:peroxisome fission"/>
    <property type="evidence" value="ECO:0007669"/>
    <property type="project" value="TreeGrafter"/>
</dbReference>
<evidence type="ECO:0000256" key="2">
    <source>
        <dbReference type="ARBA" id="ARBA00023134"/>
    </source>
</evidence>
<protein>
    <recommendedName>
        <fullName evidence="7">P-loop containing nucleoside triphosphate hydrolase protein</fullName>
    </recommendedName>
</protein>
<dbReference type="VEuPathDB" id="FungiDB:FUN_008424"/>